<feature type="non-terminal residue" evidence="1">
    <location>
        <position position="1"/>
    </location>
</feature>
<dbReference type="EMBL" id="JAPFRF010000002">
    <property type="protein sequence ID" value="KAJ7341992.1"/>
    <property type="molecule type" value="Genomic_DNA"/>
</dbReference>
<organism evidence="1 2">
    <name type="scientific">Phrynocephalus forsythii</name>
    <dbReference type="NCBI Taxonomy" id="171643"/>
    <lineage>
        <taxon>Eukaryota</taxon>
        <taxon>Metazoa</taxon>
        <taxon>Chordata</taxon>
        <taxon>Craniata</taxon>
        <taxon>Vertebrata</taxon>
        <taxon>Euteleostomi</taxon>
        <taxon>Lepidosauria</taxon>
        <taxon>Squamata</taxon>
        <taxon>Bifurcata</taxon>
        <taxon>Unidentata</taxon>
        <taxon>Episquamata</taxon>
        <taxon>Toxicofera</taxon>
        <taxon>Iguania</taxon>
        <taxon>Acrodonta</taxon>
        <taxon>Agamidae</taxon>
        <taxon>Agaminae</taxon>
        <taxon>Phrynocephalus</taxon>
    </lineage>
</organism>
<comment type="caution">
    <text evidence="1">The sequence shown here is derived from an EMBL/GenBank/DDBJ whole genome shotgun (WGS) entry which is preliminary data.</text>
</comment>
<proteinExistence type="predicted"/>
<name>A0A9Q0Y558_9SAUR</name>
<protein>
    <recommendedName>
        <fullName evidence="3">SGNH hydrolase-type esterase domain-containing protein</fullName>
    </recommendedName>
</protein>
<gene>
    <name evidence="1" type="ORF">JRQ81_008290</name>
</gene>
<dbReference type="Proteomes" id="UP001142489">
    <property type="component" value="Unassembled WGS sequence"/>
</dbReference>
<accession>A0A9Q0Y558</accession>
<evidence type="ECO:0000313" key="2">
    <source>
        <dbReference type="Proteomes" id="UP001142489"/>
    </source>
</evidence>
<evidence type="ECO:0008006" key="3">
    <source>
        <dbReference type="Google" id="ProtNLM"/>
    </source>
</evidence>
<sequence>QGRSGLSGAMHGFVWPVDTAEYARCTSWSCNLGRSVKAMLKWRGKRGMHWDRFLESAFQVLSDVSRAMWLVNLGGNDLAQWSGKSLILQVKDDLQSHTEWFPHMFIAWFDIIPPQILKQTDKAHEQVNRETGNIVRLQGGSVISHPRWDDGVHLSEPSFDILLVDLQGGLQAALGGL</sequence>
<keyword evidence="2" id="KW-1185">Reference proteome</keyword>
<reference evidence="1" key="1">
    <citation type="journal article" date="2023" name="DNA Res.">
        <title>Chromosome-level genome assembly of Phrynocephalus forsythii using third-generation DNA sequencing and Hi-C analysis.</title>
        <authorList>
            <person name="Qi Y."/>
            <person name="Zhao W."/>
            <person name="Zhao Y."/>
            <person name="Niu C."/>
            <person name="Cao S."/>
            <person name="Zhang Y."/>
        </authorList>
    </citation>
    <scope>NUCLEOTIDE SEQUENCE</scope>
    <source>
        <tissue evidence="1">Muscle</tissue>
    </source>
</reference>
<evidence type="ECO:0000313" key="1">
    <source>
        <dbReference type="EMBL" id="KAJ7341992.1"/>
    </source>
</evidence>
<feature type="non-terminal residue" evidence="1">
    <location>
        <position position="177"/>
    </location>
</feature>
<dbReference type="AlphaFoldDB" id="A0A9Q0Y558"/>
<dbReference type="SUPFAM" id="SSF52266">
    <property type="entry name" value="SGNH hydrolase"/>
    <property type="match status" value="1"/>
</dbReference>